<evidence type="ECO:0000313" key="3">
    <source>
        <dbReference type="Proteomes" id="UP000027432"/>
    </source>
</evidence>
<dbReference type="InterPro" id="IPR050266">
    <property type="entry name" value="AB_hydrolase_sf"/>
</dbReference>
<dbReference type="EMBL" id="AUND01000001">
    <property type="protein sequence ID" value="KEO56187.1"/>
    <property type="molecule type" value="Genomic_DNA"/>
</dbReference>
<dbReference type="InterPro" id="IPR029058">
    <property type="entry name" value="AB_hydrolase_fold"/>
</dbReference>
<gene>
    <name evidence="2" type="ORF">TP2_01310</name>
</gene>
<dbReference type="ESTHER" id="9rhob-a0a074k3s1">
    <property type="family name" value="Carboxymethylbutenolide_lactonase"/>
</dbReference>
<dbReference type="Gene3D" id="3.40.50.1820">
    <property type="entry name" value="alpha/beta hydrolase"/>
    <property type="match status" value="1"/>
</dbReference>
<name>A0A074K3S1_9RHOB</name>
<dbReference type="NCBIfam" id="TIGR02427">
    <property type="entry name" value="protocat_pcaD"/>
    <property type="match status" value="1"/>
</dbReference>
<feature type="domain" description="AB hydrolase-1" evidence="1">
    <location>
        <begin position="29"/>
        <end position="245"/>
    </location>
</feature>
<protein>
    <recommendedName>
        <fullName evidence="1">AB hydrolase-1 domain-containing protein</fullName>
    </recommendedName>
</protein>
<dbReference type="AlphaFoldDB" id="A0A074K3S1"/>
<evidence type="ECO:0000313" key="2">
    <source>
        <dbReference type="EMBL" id="KEO56187.1"/>
    </source>
</evidence>
<dbReference type="GO" id="GO:0047570">
    <property type="term" value="F:3-oxoadipate enol-lactonase activity"/>
    <property type="evidence" value="ECO:0007669"/>
    <property type="project" value="InterPro"/>
</dbReference>
<dbReference type="SUPFAM" id="SSF53474">
    <property type="entry name" value="alpha/beta-Hydrolases"/>
    <property type="match status" value="1"/>
</dbReference>
<organism evidence="2 3">
    <name type="scientific">Thioclava pacifica DSM 10166</name>
    <dbReference type="NCBI Taxonomy" id="1353537"/>
    <lineage>
        <taxon>Bacteria</taxon>
        <taxon>Pseudomonadati</taxon>
        <taxon>Pseudomonadota</taxon>
        <taxon>Alphaproteobacteria</taxon>
        <taxon>Rhodobacterales</taxon>
        <taxon>Paracoccaceae</taxon>
        <taxon>Thioclava</taxon>
    </lineage>
</organism>
<dbReference type="InterPro" id="IPR026968">
    <property type="entry name" value="PcaD/CatD"/>
</dbReference>
<dbReference type="GO" id="GO:0016020">
    <property type="term" value="C:membrane"/>
    <property type="evidence" value="ECO:0007669"/>
    <property type="project" value="TreeGrafter"/>
</dbReference>
<dbReference type="GO" id="GO:0042952">
    <property type="term" value="P:beta-ketoadipate pathway"/>
    <property type="evidence" value="ECO:0007669"/>
    <property type="project" value="InterPro"/>
</dbReference>
<dbReference type="STRING" id="1353537.TP2_01310"/>
<keyword evidence="3" id="KW-1185">Reference proteome</keyword>
<dbReference type="OrthoDB" id="9793083at2"/>
<dbReference type="RefSeq" id="WP_038072514.1">
    <property type="nucleotide sequence ID" value="NZ_AUND01000001.1"/>
</dbReference>
<dbReference type="PANTHER" id="PTHR43798:SF33">
    <property type="entry name" value="HYDROLASE, PUTATIVE (AFU_ORTHOLOGUE AFUA_2G14860)-RELATED"/>
    <property type="match status" value="1"/>
</dbReference>
<dbReference type="PANTHER" id="PTHR43798">
    <property type="entry name" value="MONOACYLGLYCEROL LIPASE"/>
    <property type="match status" value="1"/>
</dbReference>
<accession>A0A074K3S1</accession>
<proteinExistence type="predicted"/>
<dbReference type="eggNOG" id="COG0596">
    <property type="taxonomic scope" value="Bacteria"/>
</dbReference>
<dbReference type="Pfam" id="PF00561">
    <property type="entry name" value="Abhydrolase_1"/>
    <property type="match status" value="1"/>
</dbReference>
<dbReference type="Proteomes" id="UP000027432">
    <property type="component" value="Unassembled WGS sequence"/>
</dbReference>
<dbReference type="PRINTS" id="PR00111">
    <property type="entry name" value="ABHYDROLASE"/>
</dbReference>
<evidence type="ECO:0000259" key="1">
    <source>
        <dbReference type="Pfam" id="PF00561"/>
    </source>
</evidence>
<reference evidence="2 3" key="1">
    <citation type="submission" date="2013-07" db="EMBL/GenBank/DDBJ databases">
        <title>Thioclava pacifica DSM 10166 Genome Sequencing.</title>
        <authorList>
            <person name="Lai Q."/>
            <person name="Shao Z."/>
        </authorList>
    </citation>
    <scope>NUCLEOTIDE SEQUENCE [LARGE SCALE GENOMIC DNA]</scope>
    <source>
        <strain evidence="2 3">DSM 10166</strain>
    </source>
</reference>
<sequence>MQAVTHDGVTLHIRDEGPRDGRVVMFGNSLGSDLRLWEGLIPHLPAGLRLIRFDKRGHGLSDCPPGPYSIEDLSGDAAAICDALGLRDVTFVGLSIGGLIGQSLAARRPDLLRALVLMDTGAKIGSPELWQQRIDAVRRDGIPSISDAILARWFAPGFAEAHPAEFALCRNMLERGPAEGYAGCCAAIAGADQTEATRALKLPVMAMAGVSDASTPPDLVRATAALCSAEFHEIAEAGHLPCYEQPEAVAALLKDFFDKT</sequence>
<dbReference type="InterPro" id="IPR000073">
    <property type="entry name" value="AB_hydrolase_1"/>
</dbReference>
<comment type="caution">
    <text evidence="2">The sequence shown here is derived from an EMBL/GenBank/DDBJ whole genome shotgun (WGS) entry which is preliminary data.</text>
</comment>